<gene>
    <name evidence="1" type="ORF">ACFYZM_24815</name>
</gene>
<dbReference type="Proteomes" id="UP001602123">
    <property type="component" value="Unassembled WGS sequence"/>
</dbReference>
<dbReference type="EMBL" id="JBIAUT010000010">
    <property type="protein sequence ID" value="MFF4219475.1"/>
    <property type="molecule type" value="Genomic_DNA"/>
</dbReference>
<comment type="caution">
    <text evidence="1">The sequence shown here is derived from an EMBL/GenBank/DDBJ whole genome shotgun (WGS) entry which is preliminary data.</text>
</comment>
<evidence type="ECO:0000313" key="1">
    <source>
        <dbReference type="EMBL" id="MFF4219475.1"/>
    </source>
</evidence>
<organism evidence="1 2">
    <name type="scientific">Streptomyces nondiastaticus</name>
    <dbReference type="NCBI Taxonomy" id="3154512"/>
    <lineage>
        <taxon>Bacteria</taxon>
        <taxon>Bacillati</taxon>
        <taxon>Actinomycetota</taxon>
        <taxon>Actinomycetes</taxon>
        <taxon>Kitasatosporales</taxon>
        <taxon>Streptomycetaceae</taxon>
        <taxon>Streptomyces</taxon>
    </lineage>
</organism>
<dbReference type="RefSeq" id="WP_388631033.1">
    <property type="nucleotide sequence ID" value="NZ_JBIAUT010000010.1"/>
</dbReference>
<protein>
    <submittedName>
        <fullName evidence="1">Uncharacterized protein</fullName>
    </submittedName>
</protein>
<name>A0ABW6U3P9_9ACTN</name>
<sequence length="53" mass="5817">MKDDCVGTNTVAVTSQALAKWHRSTDVQRISAFIDGRENDEAYVDITVSFSPA</sequence>
<keyword evidence="2" id="KW-1185">Reference proteome</keyword>
<evidence type="ECO:0000313" key="2">
    <source>
        <dbReference type="Proteomes" id="UP001602123"/>
    </source>
</evidence>
<proteinExistence type="predicted"/>
<accession>A0ABW6U3P9</accession>
<reference evidence="1 2" key="1">
    <citation type="submission" date="2024-10" db="EMBL/GenBank/DDBJ databases">
        <title>The Natural Products Discovery Center: Release of the First 8490 Sequenced Strains for Exploring Actinobacteria Biosynthetic Diversity.</title>
        <authorList>
            <person name="Kalkreuter E."/>
            <person name="Kautsar S.A."/>
            <person name="Yang D."/>
            <person name="Bader C.D."/>
            <person name="Teijaro C.N."/>
            <person name="Fluegel L."/>
            <person name="Davis C.M."/>
            <person name="Simpson J.R."/>
            <person name="Lauterbach L."/>
            <person name="Steele A.D."/>
            <person name="Gui C."/>
            <person name="Meng S."/>
            <person name="Li G."/>
            <person name="Viehrig K."/>
            <person name="Ye F."/>
            <person name="Su P."/>
            <person name="Kiefer A.F."/>
            <person name="Nichols A."/>
            <person name="Cepeda A.J."/>
            <person name="Yan W."/>
            <person name="Fan B."/>
            <person name="Jiang Y."/>
            <person name="Adhikari A."/>
            <person name="Zheng C.-J."/>
            <person name="Schuster L."/>
            <person name="Cowan T.M."/>
            <person name="Smanski M.J."/>
            <person name="Chevrette M.G."/>
            <person name="De Carvalho L.P.S."/>
            <person name="Shen B."/>
        </authorList>
    </citation>
    <scope>NUCLEOTIDE SEQUENCE [LARGE SCALE GENOMIC DNA]</scope>
    <source>
        <strain evidence="1 2">NPDC001650</strain>
    </source>
</reference>